<keyword evidence="3" id="KW-1185">Reference proteome</keyword>
<keyword evidence="1" id="KW-0812">Transmembrane</keyword>
<gene>
    <name evidence="2" type="ORF">FHR82_004679</name>
</gene>
<dbReference type="RefSeq" id="WP_184812586.1">
    <property type="nucleotide sequence ID" value="NZ_JACHJQ010000005.1"/>
</dbReference>
<feature type="transmembrane region" description="Helical" evidence="1">
    <location>
        <begin position="114"/>
        <end position="135"/>
    </location>
</feature>
<organism evidence="2 3">
    <name type="scientific">Actinophytocola algeriensis</name>
    <dbReference type="NCBI Taxonomy" id="1768010"/>
    <lineage>
        <taxon>Bacteria</taxon>
        <taxon>Bacillati</taxon>
        <taxon>Actinomycetota</taxon>
        <taxon>Actinomycetes</taxon>
        <taxon>Pseudonocardiales</taxon>
        <taxon>Pseudonocardiaceae</taxon>
    </lineage>
</organism>
<proteinExistence type="predicted"/>
<dbReference type="AlphaFoldDB" id="A0A7W7Q883"/>
<evidence type="ECO:0000313" key="3">
    <source>
        <dbReference type="Proteomes" id="UP000520767"/>
    </source>
</evidence>
<reference evidence="2 3" key="1">
    <citation type="submission" date="2020-08" db="EMBL/GenBank/DDBJ databases">
        <title>Genomic Encyclopedia of Type Strains, Phase III (KMG-III): the genomes of soil and plant-associated and newly described type strains.</title>
        <authorList>
            <person name="Whitman W."/>
        </authorList>
    </citation>
    <scope>NUCLEOTIDE SEQUENCE [LARGE SCALE GENOMIC DNA]</scope>
    <source>
        <strain evidence="2 3">CECT 8960</strain>
    </source>
</reference>
<keyword evidence="1" id="KW-0472">Membrane</keyword>
<accession>A0A7W7Q883</accession>
<protein>
    <submittedName>
        <fullName evidence="2">Uncharacterized protein</fullName>
    </submittedName>
</protein>
<name>A0A7W7Q883_9PSEU</name>
<evidence type="ECO:0000313" key="2">
    <source>
        <dbReference type="EMBL" id="MBB4908426.1"/>
    </source>
</evidence>
<evidence type="ECO:0000256" key="1">
    <source>
        <dbReference type="SAM" id="Phobius"/>
    </source>
</evidence>
<feature type="transmembrane region" description="Helical" evidence="1">
    <location>
        <begin position="71"/>
        <end position="94"/>
    </location>
</feature>
<keyword evidence="1" id="KW-1133">Transmembrane helix</keyword>
<sequence length="323" mass="35195">MIDVIALGCGAALAVTAWLSVLRTVFVPRSRSSLLMRTVVGGTWWLGSRAAHRLPRATGEKVMELCAPLALYVAAACWLAATLGGFALMAPVLAGVPHTWDGLSGFLLLRTGSLLAVGAWVSVALVLMSFVLHLFRVTSAYSRRELVVARMSIRAATATEAEQILAEHLRLGSRDHLDGLFARWTEWLADIRATHTGYPALTIYRPATDLCWLDAAVLVLDAAALTEAVAPQWAPPSARSVLEAGAECFPALARQVGLRLPRPVVSLEGREERDFDLTLKVAVDAGLPQEHDALEAWPVFQDWRTRYAPYVMAMNLRLCYSVP</sequence>
<dbReference type="EMBL" id="JACHJQ010000005">
    <property type="protein sequence ID" value="MBB4908426.1"/>
    <property type="molecule type" value="Genomic_DNA"/>
</dbReference>
<comment type="caution">
    <text evidence="2">The sequence shown here is derived from an EMBL/GenBank/DDBJ whole genome shotgun (WGS) entry which is preliminary data.</text>
</comment>
<dbReference type="Proteomes" id="UP000520767">
    <property type="component" value="Unassembled WGS sequence"/>
</dbReference>